<dbReference type="SUPFAM" id="SSF55486">
    <property type="entry name" value="Metalloproteases ('zincins'), catalytic domain"/>
    <property type="match status" value="1"/>
</dbReference>
<organism evidence="3 4">
    <name type="scientific">Ravibacter arvi</name>
    <dbReference type="NCBI Taxonomy" id="2051041"/>
    <lineage>
        <taxon>Bacteria</taxon>
        <taxon>Pseudomonadati</taxon>
        <taxon>Bacteroidota</taxon>
        <taxon>Cytophagia</taxon>
        <taxon>Cytophagales</taxon>
        <taxon>Spirosomataceae</taxon>
        <taxon>Ravibacter</taxon>
    </lineage>
</organism>
<dbReference type="PANTHER" id="PTHR21054">
    <property type="entry name" value="ZINC METALLOPROTEINASE-RELATED"/>
    <property type="match status" value="1"/>
</dbReference>
<dbReference type="Pfam" id="PF20009">
    <property type="entry name" value="GEVED"/>
    <property type="match status" value="1"/>
</dbReference>
<dbReference type="RefSeq" id="WP_345031938.1">
    <property type="nucleotide sequence ID" value="NZ_BAABEY010000033.1"/>
</dbReference>
<gene>
    <name evidence="3" type="ORF">GCM10023091_36920</name>
</gene>
<dbReference type="PANTHER" id="PTHR21054:SF2">
    <property type="entry name" value="MIP04191P"/>
    <property type="match status" value="1"/>
</dbReference>
<dbReference type="InterPro" id="IPR026444">
    <property type="entry name" value="Secre_tail"/>
</dbReference>
<dbReference type="Proteomes" id="UP001501508">
    <property type="component" value="Unassembled WGS sequence"/>
</dbReference>
<keyword evidence="4" id="KW-1185">Reference proteome</keyword>
<dbReference type="InterPro" id="IPR013783">
    <property type="entry name" value="Ig-like_fold"/>
</dbReference>
<dbReference type="NCBIfam" id="TIGR04183">
    <property type="entry name" value="Por_Secre_tail"/>
    <property type="match status" value="1"/>
</dbReference>
<dbReference type="InterPro" id="IPR045474">
    <property type="entry name" value="GEVED"/>
</dbReference>
<reference evidence="4" key="1">
    <citation type="journal article" date="2019" name="Int. J. Syst. Evol. Microbiol.">
        <title>The Global Catalogue of Microorganisms (GCM) 10K type strain sequencing project: providing services to taxonomists for standard genome sequencing and annotation.</title>
        <authorList>
            <consortium name="The Broad Institute Genomics Platform"/>
            <consortium name="The Broad Institute Genome Sequencing Center for Infectious Disease"/>
            <person name="Wu L."/>
            <person name="Ma J."/>
        </authorList>
    </citation>
    <scope>NUCLEOTIDE SEQUENCE [LARGE SCALE GENOMIC DNA]</scope>
    <source>
        <strain evidence="4">JCM 31920</strain>
    </source>
</reference>
<dbReference type="EMBL" id="BAABEY010000033">
    <property type="protein sequence ID" value="GAA4445351.1"/>
    <property type="molecule type" value="Genomic_DNA"/>
</dbReference>
<evidence type="ECO:0000259" key="2">
    <source>
        <dbReference type="Pfam" id="PF20009"/>
    </source>
</evidence>
<dbReference type="Pfam" id="PF18962">
    <property type="entry name" value="Por_Secre_tail"/>
    <property type="match status" value="1"/>
</dbReference>
<evidence type="ECO:0008006" key="5">
    <source>
        <dbReference type="Google" id="ProtNLM"/>
    </source>
</evidence>
<feature type="domain" description="GEVED" evidence="2">
    <location>
        <begin position="594"/>
        <end position="668"/>
    </location>
</feature>
<evidence type="ECO:0000313" key="3">
    <source>
        <dbReference type="EMBL" id="GAA4445351.1"/>
    </source>
</evidence>
<protein>
    <recommendedName>
        <fullName evidence="5">Secreted protein (Por secretion system target)</fullName>
    </recommendedName>
</protein>
<dbReference type="Pfam" id="PF10462">
    <property type="entry name" value="Peptidase_M66"/>
    <property type="match status" value="1"/>
</dbReference>
<evidence type="ECO:0000259" key="1">
    <source>
        <dbReference type="Pfam" id="PF18962"/>
    </source>
</evidence>
<evidence type="ECO:0000313" key="4">
    <source>
        <dbReference type="Proteomes" id="UP001501508"/>
    </source>
</evidence>
<comment type="caution">
    <text evidence="3">The sequence shown here is derived from an EMBL/GenBank/DDBJ whole genome shotgun (WGS) entry which is preliminary data.</text>
</comment>
<feature type="domain" description="Secretion system C-terminal sorting" evidence="1">
    <location>
        <begin position="928"/>
        <end position="1002"/>
    </location>
</feature>
<dbReference type="InterPro" id="IPR053002">
    <property type="entry name" value="Metalloproteinase_M10B"/>
</dbReference>
<proteinExistence type="predicted"/>
<accession>A0ABP8M9Z2</accession>
<name>A0ABP8M9Z2_9BACT</name>
<sequence>MKANVIVAAGIFLFSLWAIRSPAQVISLSQIKSADGPNCFISPEAITRKNSKTSRLLAESPVVRAAYIIPANRTAQPHAPEKIQALLNQAQAYYREQMEMNGFGDKTFRYEKDPGTGKPVVHLINSRRDDAYFRGDAGSGNNYNVYARNIEAAQEAGFSIFAANEVWLLISESHLMNPDGTYIGDVGLGASFGSANDGGVAVLGSNYLPFLDKLTDAGPYDGQVVPEFGPYPIKKNVTFGSSIGTTFSNLASNYVGAAIHELGHAFGLPHDTRNHAFGQGNLMGAGYVYARGALFPSVFTSEYMRLEYAAALYLNTSHYFNPNKIRNQAPSLSVRSDGAISNGLLNISFDATDADGLASAFLLFNGERVGELPLDGTSVSTRFATPFVASGTKEYTVSVLDNQGNRTDATLSVTALRSGNNEAPKPKIGVFKPVSLADAQVLLKSAAASDGNDAITALQVRWDLNNDSTFDTEWIRADRDYVTTFPKTGNYRVRAQFKDPDQAVVTSAPLAVNIREHYTDDFPCTGAISYSKGCSGFSIGLNGVTVGETILSASSGCSANGYQLFNASVKNLVPGNNYPFSLSLLSGTNPVQAAIWIDFDGNGSFSSSEKVFYTIQGSTGPITGSFSIPADAVHRSNARMRVVTNYGSPPDLPCGSYEYGETEDYAITITNCDPNLSVGDITSFPPTSCLASDGKIRINVPFTDGTPLTLYFEQEGVEQTKVLTVTDGHLEMTGLTAGSYPLVGLAYKSCPLFINKTVSLTAPVPDIGIVVSGATSFCPGDGVTISVNTSEGSFQSFQWKKDGAPVPGATGREYRATEPGAYTLAARTGTCTASSPEVTLIYKKTKPEIHIVDGNTLSSSESSAGYQWYINGILIQGATSRSYQPSKPGQYHVKGSPEGCVSEMSNEFEWIILSTEPSSLLNGYELTVFPNPAKTEFFIELKVDKASEAIFQLIDLNGRKVLPEARLNAAVDHRIFFDTSPLNPGIYLIEIRFDKHHIFKKITLM</sequence>
<dbReference type="Gene3D" id="2.60.40.10">
    <property type="entry name" value="Immunoglobulins"/>
    <property type="match status" value="1"/>
</dbReference>